<evidence type="ECO:0000313" key="1">
    <source>
        <dbReference type="EMBL" id="QQB13487.1"/>
    </source>
</evidence>
<dbReference type="Gene3D" id="3.90.1170.40">
    <property type="entry name" value="Molybdopterin biosynthesis MoaE subunit"/>
    <property type="match status" value="1"/>
</dbReference>
<sequence>MTVITTGITESPISVTELEPEVVTAECGAAVTFSGIIRDHDSGRGVTRLVYESHPLAPAQIAEVAAEVAARHPAVRLSVVHRVGELSVGDVALAAVVASPHRRESFVACGELVDEVKEKVAIWKHQFFTDGDDEWVGALE</sequence>
<dbReference type="InterPro" id="IPR036563">
    <property type="entry name" value="MoaE_sf"/>
</dbReference>
<dbReference type="EMBL" id="CP065989">
    <property type="protein sequence ID" value="QQB13487.1"/>
    <property type="molecule type" value="Genomic_DNA"/>
</dbReference>
<gene>
    <name evidence="1" type="ORF">I6H47_11710</name>
</gene>
<proteinExistence type="predicted"/>
<dbReference type="AlphaFoldDB" id="A0A7T3ZXF3"/>
<dbReference type="PANTHER" id="PTHR23404">
    <property type="entry name" value="MOLYBDOPTERIN SYNTHASE RELATED"/>
    <property type="match status" value="1"/>
</dbReference>
<dbReference type="RefSeq" id="WP_198498681.1">
    <property type="nucleotide sequence ID" value="NZ_CP065989.1"/>
</dbReference>
<dbReference type="GO" id="GO:0006777">
    <property type="term" value="P:Mo-molybdopterin cofactor biosynthetic process"/>
    <property type="evidence" value="ECO:0007669"/>
    <property type="project" value="InterPro"/>
</dbReference>
<dbReference type="CDD" id="cd00756">
    <property type="entry name" value="MoaE"/>
    <property type="match status" value="1"/>
</dbReference>
<accession>A0A7T3ZXF3</accession>
<dbReference type="Proteomes" id="UP000595374">
    <property type="component" value="Chromosome"/>
</dbReference>
<protein>
    <submittedName>
        <fullName evidence="1">Molybdenum cofactor biosynthesis protein MoaE</fullName>
    </submittedName>
</protein>
<evidence type="ECO:0000313" key="2">
    <source>
        <dbReference type="Proteomes" id="UP000595374"/>
    </source>
</evidence>
<dbReference type="SUPFAM" id="SSF54690">
    <property type="entry name" value="Molybdopterin synthase subunit MoaE"/>
    <property type="match status" value="1"/>
</dbReference>
<reference evidence="1 2" key="1">
    <citation type="submission" date="2020-12" db="EMBL/GenBank/DDBJ databases">
        <title>FDA dAtabase for Regulatory Grade micrObial Sequences (FDA-ARGOS): Supporting development and validation of Infectious Disease Dx tests.</title>
        <authorList>
            <person name="Sproer C."/>
            <person name="Gronow S."/>
            <person name="Severitt S."/>
            <person name="Schroder I."/>
            <person name="Tallon L."/>
            <person name="Sadzewicz L."/>
            <person name="Zhao X."/>
            <person name="Boylan J."/>
            <person name="Ott S."/>
            <person name="Bowen H."/>
            <person name="Vavikolanu K."/>
            <person name="Mehta A."/>
            <person name="Aluvathingal J."/>
            <person name="Nadendla S."/>
            <person name="Lowell S."/>
            <person name="Myers T."/>
            <person name="Yan Y."/>
            <person name="Sichtig H."/>
        </authorList>
    </citation>
    <scope>NUCLEOTIDE SEQUENCE [LARGE SCALE GENOMIC DNA]</scope>
    <source>
        <strain evidence="1 2">FDAARGOS_990</strain>
    </source>
</reference>
<dbReference type="Pfam" id="PF02391">
    <property type="entry name" value="MoaE"/>
    <property type="match status" value="1"/>
</dbReference>
<dbReference type="InterPro" id="IPR003448">
    <property type="entry name" value="Mopterin_biosynth_MoaE"/>
</dbReference>
<organism evidence="1 2">
    <name type="scientific">Brevibacterium casei</name>
    <dbReference type="NCBI Taxonomy" id="33889"/>
    <lineage>
        <taxon>Bacteria</taxon>
        <taxon>Bacillati</taxon>
        <taxon>Actinomycetota</taxon>
        <taxon>Actinomycetes</taxon>
        <taxon>Micrococcales</taxon>
        <taxon>Brevibacteriaceae</taxon>
        <taxon>Brevibacterium</taxon>
    </lineage>
</organism>
<name>A0A7T3ZXF3_9MICO</name>